<dbReference type="Proteomes" id="UP000196594">
    <property type="component" value="Unassembled WGS sequence"/>
</dbReference>
<gene>
    <name evidence="2" type="ORF">CBM15_16495</name>
</gene>
<evidence type="ECO:0000313" key="3">
    <source>
        <dbReference type="Proteomes" id="UP000196594"/>
    </source>
</evidence>
<protein>
    <submittedName>
        <fullName evidence="2">Multidrug ABC transporter ATPase</fullName>
    </submittedName>
</protein>
<evidence type="ECO:0000313" key="2">
    <source>
        <dbReference type="EMBL" id="OUZ37814.1"/>
    </source>
</evidence>
<feature type="region of interest" description="Disordered" evidence="1">
    <location>
        <begin position="23"/>
        <end position="58"/>
    </location>
</feature>
<evidence type="ECO:0000256" key="1">
    <source>
        <dbReference type="SAM" id="MobiDB-lite"/>
    </source>
</evidence>
<comment type="caution">
    <text evidence="2">The sequence shown here is derived from an EMBL/GenBank/DDBJ whole genome shotgun (WGS) entry which is preliminary data.</text>
</comment>
<accession>A0ABX3ZDM7</accession>
<dbReference type="RefSeq" id="WP_087618338.1">
    <property type="nucleotide sequence ID" value="NZ_JAFBEY010000010.1"/>
</dbReference>
<name>A0ABX3ZDM7_9BACL</name>
<sequence length="58" mass="6812">MKREEIVNGNMANTMDELKILGKQMENLRDGGQLEEAERISDPQQFDDEEDEQQEEEK</sequence>
<reference evidence="2 3" key="1">
    <citation type="journal article" date="2017" name="Int. J. Syst. Evol. Microbiol.">
        <title>Solibacillus kalamii sp. nov., isolated from a high-efficiency particulate arrestance filter system used in the International Space Station.</title>
        <authorList>
            <person name="Checinska Sielaff A."/>
            <person name="Kumar R.M."/>
            <person name="Pal D."/>
            <person name="Mayilraj S."/>
            <person name="Venkateswaran K."/>
        </authorList>
    </citation>
    <scope>NUCLEOTIDE SEQUENCE [LARGE SCALE GENOMIC DNA]</scope>
    <source>
        <strain evidence="2 3">ISSFR-015</strain>
    </source>
</reference>
<organism evidence="2 3">
    <name type="scientific">Solibacillus kalamii</name>
    <dbReference type="NCBI Taxonomy" id="1748298"/>
    <lineage>
        <taxon>Bacteria</taxon>
        <taxon>Bacillati</taxon>
        <taxon>Bacillota</taxon>
        <taxon>Bacilli</taxon>
        <taxon>Bacillales</taxon>
        <taxon>Caryophanaceae</taxon>
        <taxon>Solibacillus</taxon>
    </lineage>
</organism>
<feature type="compositionally biased region" description="Acidic residues" evidence="1">
    <location>
        <begin position="45"/>
        <end position="58"/>
    </location>
</feature>
<keyword evidence="3" id="KW-1185">Reference proteome</keyword>
<proteinExistence type="predicted"/>
<dbReference type="EMBL" id="NHNT01000013">
    <property type="protein sequence ID" value="OUZ37814.1"/>
    <property type="molecule type" value="Genomic_DNA"/>
</dbReference>